<comment type="caution">
    <text evidence="2">The sequence shown here is derived from an EMBL/GenBank/DDBJ whole genome shotgun (WGS) entry which is preliminary data.</text>
</comment>
<sequence length="426" mass="44866">MSAPHLRQVLGAAAAGAGLRLRDVDLPDVLSDAQAREAAAAWSLLAEDSGTTPTVVVLVDGLGLEMLRERLGHAPTLRSWLSASSSSTGPAARAASGPGPAARTCTPSTTAAALTTLGTGALPGVTGMVGYSVLNPLLDRTLLVDTAPHPEQNLCLITWEGRAPDPRAWQDVPTIFERLERDPGRPRPRGEPGAPLAVTIGPARFAGSGLTVAGLRGAPHLGADCLEARPGLAVEALRRGIPLVYLYVGELDHTGHAHGWRSVRWLEQLERLDAALAGLARRVPAGTRIILTADHGMVDTGPDRRIDVSARPALSRDVVAVAGEPRFTHLYVPGSDQDVASEVAQRWRDELGERALWIGTRAEADRHLGPVGQRATGVVGDVLVAMSREWVAVDPRVHSESAMAMPGVHGSLTRAETTVPLLTVLT</sequence>
<reference evidence="2" key="1">
    <citation type="submission" date="2022-10" db="EMBL/GenBank/DDBJ databases">
        <title>Genome sequence of Actinomyces israelii ATCC 10048.</title>
        <authorList>
            <person name="Watt R.M."/>
            <person name="Tong W.M."/>
        </authorList>
    </citation>
    <scope>NUCLEOTIDE SEQUENCE</scope>
    <source>
        <strain evidence="2">ATCC 10048</strain>
    </source>
</reference>
<dbReference type="RefSeq" id="WP_268916344.1">
    <property type="nucleotide sequence ID" value="NZ_JAPTMY010000001.1"/>
</dbReference>
<proteinExistence type="predicted"/>
<dbReference type="Gene3D" id="3.40.720.10">
    <property type="entry name" value="Alkaline Phosphatase, subunit A"/>
    <property type="match status" value="1"/>
</dbReference>
<dbReference type="InterPro" id="IPR002591">
    <property type="entry name" value="Phosphodiest/P_Trfase"/>
</dbReference>
<dbReference type="Proteomes" id="UP001072034">
    <property type="component" value="Unassembled WGS sequence"/>
</dbReference>
<dbReference type="EMBL" id="JAPTMY010000001">
    <property type="protein sequence ID" value="MCZ0856567.1"/>
    <property type="molecule type" value="Genomic_DNA"/>
</dbReference>
<feature type="region of interest" description="Disordered" evidence="1">
    <location>
        <begin position="82"/>
        <end position="106"/>
    </location>
</feature>
<dbReference type="Pfam" id="PF01663">
    <property type="entry name" value="Phosphodiest"/>
    <property type="match status" value="1"/>
</dbReference>
<evidence type="ECO:0000313" key="3">
    <source>
        <dbReference type="Proteomes" id="UP001072034"/>
    </source>
</evidence>
<gene>
    <name evidence="2" type="ORF">OHJ16_00695</name>
</gene>
<evidence type="ECO:0000313" key="2">
    <source>
        <dbReference type="EMBL" id="MCZ0856567.1"/>
    </source>
</evidence>
<keyword evidence="3" id="KW-1185">Reference proteome</keyword>
<dbReference type="InterPro" id="IPR017850">
    <property type="entry name" value="Alkaline_phosphatase_core_sf"/>
</dbReference>
<accession>A0ABT4I491</accession>
<evidence type="ECO:0000256" key="1">
    <source>
        <dbReference type="SAM" id="MobiDB-lite"/>
    </source>
</evidence>
<dbReference type="PANTHER" id="PTHR10151:SF120">
    <property type="entry name" value="BIS(5'-ADENOSYL)-TRIPHOSPHATASE"/>
    <property type="match status" value="1"/>
</dbReference>
<dbReference type="SUPFAM" id="SSF53649">
    <property type="entry name" value="Alkaline phosphatase-like"/>
    <property type="match status" value="1"/>
</dbReference>
<name>A0ABT4I491_9ACTO</name>
<organism evidence="2 3">
    <name type="scientific">Actinomyces israelii</name>
    <dbReference type="NCBI Taxonomy" id="1659"/>
    <lineage>
        <taxon>Bacteria</taxon>
        <taxon>Bacillati</taxon>
        <taxon>Actinomycetota</taxon>
        <taxon>Actinomycetes</taxon>
        <taxon>Actinomycetales</taxon>
        <taxon>Actinomycetaceae</taxon>
        <taxon>Actinomyces</taxon>
    </lineage>
</organism>
<dbReference type="PANTHER" id="PTHR10151">
    <property type="entry name" value="ECTONUCLEOTIDE PYROPHOSPHATASE/PHOSPHODIESTERASE"/>
    <property type="match status" value="1"/>
</dbReference>
<protein>
    <submittedName>
        <fullName evidence="2">Alkaline phosphatase family protein</fullName>
    </submittedName>
</protein>